<dbReference type="AlphaFoldDB" id="A0A8J5GEG7"/>
<proteinExistence type="predicted"/>
<protein>
    <submittedName>
        <fullName evidence="2">Uncharacterized protein</fullName>
    </submittedName>
</protein>
<evidence type="ECO:0000256" key="1">
    <source>
        <dbReference type="SAM" id="MobiDB-lite"/>
    </source>
</evidence>
<gene>
    <name evidence="2" type="ORF">ZIOFF_036424</name>
</gene>
<keyword evidence="3" id="KW-1185">Reference proteome</keyword>
<organism evidence="2 3">
    <name type="scientific">Zingiber officinale</name>
    <name type="common">Ginger</name>
    <name type="synonym">Amomum zingiber</name>
    <dbReference type="NCBI Taxonomy" id="94328"/>
    <lineage>
        <taxon>Eukaryota</taxon>
        <taxon>Viridiplantae</taxon>
        <taxon>Streptophyta</taxon>
        <taxon>Embryophyta</taxon>
        <taxon>Tracheophyta</taxon>
        <taxon>Spermatophyta</taxon>
        <taxon>Magnoliopsida</taxon>
        <taxon>Liliopsida</taxon>
        <taxon>Zingiberales</taxon>
        <taxon>Zingiberaceae</taxon>
        <taxon>Zingiber</taxon>
    </lineage>
</organism>
<name>A0A8J5GEG7_ZINOF</name>
<feature type="region of interest" description="Disordered" evidence="1">
    <location>
        <begin position="1"/>
        <end position="26"/>
    </location>
</feature>
<evidence type="ECO:0000313" key="2">
    <source>
        <dbReference type="EMBL" id="KAG6504095.1"/>
    </source>
</evidence>
<accession>A0A8J5GEG7</accession>
<comment type="caution">
    <text evidence="2">The sequence shown here is derived from an EMBL/GenBank/DDBJ whole genome shotgun (WGS) entry which is preliminary data.</text>
</comment>
<evidence type="ECO:0000313" key="3">
    <source>
        <dbReference type="Proteomes" id="UP000734854"/>
    </source>
</evidence>
<dbReference type="Proteomes" id="UP000734854">
    <property type="component" value="Unassembled WGS sequence"/>
</dbReference>
<reference evidence="2 3" key="1">
    <citation type="submission" date="2020-08" db="EMBL/GenBank/DDBJ databases">
        <title>Plant Genome Project.</title>
        <authorList>
            <person name="Zhang R.-G."/>
        </authorList>
    </citation>
    <scope>NUCLEOTIDE SEQUENCE [LARGE SCALE GENOMIC DNA]</scope>
    <source>
        <tissue evidence="2">Rhizome</tissue>
    </source>
</reference>
<dbReference type="EMBL" id="JACMSC010000010">
    <property type="protein sequence ID" value="KAG6504095.1"/>
    <property type="molecule type" value="Genomic_DNA"/>
</dbReference>
<sequence length="135" mass="14945">MHRHSLGSPATKPQPAGGEGGSDEIEQEKRIRWCPRADRSIHLIPLLTLLCLLIWRFSVAGAEAQPWEMNPKIGLFYDATVRPRLDAQLVFSGSDEADGKWPLLSGNELATTGHITINEPCYLKTGRQLGPDINM</sequence>